<feature type="compositionally biased region" description="Basic and acidic residues" evidence="2">
    <location>
        <begin position="670"/>
        <end position="688"/>
    </location>
</feature>
<protein>
    <recommendedName>
        <fullName evidence="4">Peptidase A1 domain-containing protein</fullName>
    </recommendedName>
</protein>
<feature type="region of interest" description="Disordered" evidence="2">
    <location>
        <begin position="557"/>
        <end position="713"/>
    </location>
</feature>
<proteinExistence type="inferred from homology"/>
<feature type="non-terminal residue" evidence="5">
    <location>
        <position position="713"/>
    </location>
</feature>
<keyword evidence="3" id="KW-1133">Transmembrane helix</keyword>
<dbReference type="PANTHER" id="PTHR47966">
    <property type="entry name" value="BETA-SITE APP-CLEAVING ENZYME, ISOFORM A-RELATED"/>
    <property type="match status" value="1"/>
</dbReference>
<dbReference type="EMBL" id="JAPUFD010000012">
    <property type="protein sequence ID" value="MDI1490500.1"/>
    <property type="molecule type" value="Genomic_DNA"/>
</dbReference>
<dbReference type="InterPro" id="IPR001461">
    <property type="entry name" value="Aspartic_peptidase_A1"/>
</dbReference>
<evidence type="ECO:0000313" key="5">
    <source>
        <dbReference type="EMBL" id="MDI1490500.1"/>
    </source>
</evidence>
<dbReference type="InterPro" id="IPR021109">
    <property type="entry name" value="Peptidase_aspartic_dom_sf"/>
</dbReference>
<name>A0AA43TXZ3_9LECA</name>
<reference evidence="5" key="1">
    <citation type="journal article" date="2023" name="Genome Biol. Evol.">
        <title>First Whole Genome Sequence and Flow Cytometry Genome Size Data for the Lichen-Forming Fungus Ramalina farinacea (Ascomycota).</title>
        <authorList>
            <person name="Llewellyn T."/>
            <person name="Mian S."/>
            <person name="Hill R."/>
            <person name="Leitch I.J."/>
            <person name="Gaya E."/>
        </authorList>
    </citation>
    <scope>NUCLEOTIDE SEQUENCE</scope>
    <source>
        <strain evidence="5">LIQ254RAFAR</strain>
    </source>
</reference>
<dbReference type="PANTHER" id="PTHR47966:SF51">
    <property type="entry name" value="BETA-SITE APP-CLEAVING ENZYME, ISOFORM A-RELATED"/>
    <property type="match status" value="1"/>
</dbReference>
<keyword evidence="6" id="KW-1185">Reference proteome</keyword>
<comment type="caution">
    <text evidence="5">The sequence shown here is derived from an EMBL/GenBank/DDBJ whole genome shotgun (WGS) entry which is preliminary data.</text>
</comment>
<keyword evidence="3" id="KW-0812">Transmembrane</keyword>
<dbReference type="Proteomes" id="UP001161017">
    <property type="component" value="Unassembled WGS sequence"/>
</dbReference>
<feature type="compositionally biased region" description="Polar residues" evidence="2">
    <location>
        <begin position="701"/>
        <end position="713"/>
    </location>
</feature>
<sequence>MSIADVLLQPRSSGPASNNYSEAYNLPASQVWDGNDGAWTTFVIRVGTPPQFFRIIPATSGQETWVPIPSNCSQGVAWCGNARGVEPFNSGTSGPASGSPTGVTLGSLDAGKTCTANKSPFCGDCTSVNGKCSDGPCIGRTCCGDPPGACNSGGCNGVSGICTGAYIGCPCPGPDYNADDGSTTGTASATSPVLAQGFMSNMTSTWTDQGNHVIGAKGTLNVTVQGEWGLDTVGLGSDPSSSLTLNSSIVTGVPTEPFFLGHLGLIPSKTTGPDGNTASLMQQLADQAKIPSMSYGYTAGALYKTKQGSLTFGGYDLSLFTPNHVSFPISDNGHLLLPIQSITGQMTLQPKNQTLLPNSITANIDTTLAHMWLPVDACRAFEDAFGLSWDDSNEYYLVNDTTHQQLLNNNPVITFTLGNASQTLDISLPYGAFDLQASSPIYPNGTNYFPLRRASDPSQYTIGRAFFQESYIIVDYESANFSISQTVAKVPQSSNIVTINHHNHPIPSSTAAASASNEGLSGGALAGVVVGSVVGAIVIAGALLFFFFRRRRARDRNLSERQRPGMSQHKGCKDHDLSSSDGGTSIIYEKGEAWPVGSPDSHGHSSTPGDTLIGSSQGTHPMELEDATSPIGRSGTNQSRMGMNRSGSSLSKPLPRTPQELAGNDPVDELMDRQRGSKGEMSTTDRIRMQIAQANMERQDSSGSSVTARSGQR</sequence>
<dbReference type="AlphaFoldDB" id="A0AA43TXZ3"/>
<dbReference type="Gene3D" id="2.40.70.10">
    <property type="entry name" value="Acid Proteases"/>
    <property type="match status" value="2"/>
</dbReference>
<dbReference type="InterPro" id="IPR033121">
    <property type="entry name" value="PEPTIDASE_A1"/>
</dbReference>
<feature type="compositionally biased region" description="Polar residues" evidence="2">
    <location>
        <begin position="634"/>
        <end position="651"/>
    </location>
</feature>
<gene>
    <name evidence="5" type="ORF">OHK93_001704</name>
</gene>
<evidence type="ECO:0000313" key="6">
    <source>
        <dbReference type="Proteomes" id="UP001161017"/>
    </source>
</evidence>
<dbReference type="PROSITE" id="PS51767">
    <property type="entry name" value="PEPTIDASE_A1"/>
    <property type="match status" value="1"/>
</dbReference>
<comment type="similarity">
    <text evidence="1">Belongs to the peptidase A1 family.</text>
</comment>
<evidence type="ECO:0000256" key="1">
    <source>
        <dbReference type="ARBA" id="ARBA00007447"/>
    </source>
</evidence>
<dbReference type="CDD" id="cd05471">
    <property type="entry name" value="pepsin_like"/>
    <property type="match status" value="1"/>
</dbReference>
<accession>A0AA43TXZ3</accession>
<feature type="domain" description="Peptidase A1" evidence="4">
    <location>
        <begin position="40"/>
        <end position="484"/>
    </location>
</feature>
<dbReference type="GO" id="GO:0006508">
    <property type="term" value="P:proteolysis"/>
    <property type="evidence" value="ECO:0007669"/>
    <property type="project" value="InterPro"/>
</dbReference>
<dbReference type="SUPFAM" id="SSF50630">
    <property type="entry name" value="Acid proteases"/>
    <property type="match status" value="1"/>
</dbReference>
<feature type="compositionally biased region" description="Polar residues" evidence="2">
    <location>
        <begin position="604"/>
        <end position="619"/>
    </location>
</feature>
<evidence type="ECO:0000256" key="3">
    <source>
        <dbReference type="SAM" id="Phobius"/>
    </source>
</evidence>
<dbReference type="GO" id="GO:0000324">
    <property type="term" value="C:fungal-type vacuole"/>
    <property type="evidence" value="ECO:0007669"/>
    <property type="project" value="TreeGrafter"/>
</dbReference>
<keyword evidence="3" id="KW-0472">Membrane</keyword>
<evidence type="ECO:0000259" key="4">
    <source>
        <dbReference type="PROSITE" id="PS51767"/>
    </source>
</evidence>
<dbReference type="Pfam" id="PF00026">
    <property type="entry name" value="Asp"/>
    <property type="match status" value="1"/>
</dbReference>
<feature type="transmembrane region" description="Helical" evidence="3">
    <location>
        <begin position="524"/>
        <end position="548"/>
    </location>
</feature>
<dbReference type="GO" id="GO:0004190">
    <property type="term" value="F:aspartic-type endopeptidase activity"/>
    <property type="evidence" value="ECO:0007669"/>
    <property type="project" value="InterPro"/>
</dbReference>
<evidence type="ECO:0000256" key="2">
    <source>
        <dbReference type="SAM" id="MobiDB-lite"/>
    </source>
</evidence>
<organism evidence="5 6">
    <name type="scientific">Ramalina farinacea</name>
    <dbReference type="NCBI Taxonomy" id="258253"/>
    <lineage>
        <taxon>Eukaryota</taxon>
        <taxon>Fungi</taxon>
        <taxon>Dikarya</taxon>
        <taxon>Ascomycota</taxon>
        <taxon>Pezizomycotina</taxon>
        <taxon>Lecanoromycetes</taxon>
        <taxon>OSLEUM clade</taxon>
        <taxon>Lecanoromycetidae</taxon>
        <taxon>Lecanorales</taxon>
        <taxon>Lecanorineae</taxon>
        <taxon>Ramalinaceae</taxon>
        <taxon>Ramalina</taxon>
    </lineage>
</organism>
<dbReference type="InterPro" id="IPR034164">
    <property type="entry name" value="Pepsin-like_dom"/>
</dbReference>